<dbReference type="Proteomes" id="UP000779574">
    <property type="component" value="Unassembled WGS sequence"/>
</dbReference>
<comment type="caution">
    <text evidence="2">The sequence shown here is derived from an EMBL/GenBank/DDBJ whole genome shotgun (WGS) entry which is preliminary data.</text>
</comment>
<accession>A0A9P8EQ74</accession>
<protein>
    <recommendedName>
        <fullName evidence="4">F-box domain-containing protein</fullName>
    </recommendedName>
</protein>
<dbReference type="OrthoDB" id="3800738at2759"/>
<evidence type="ECO:0000313" key="3">
    <source>
        <dbReference type="Proteomes" id="UP000779574"/>
    </source>
</evidence>
<name>A0A9P8EQ74_AURME</name>
<dbReference type="AlphaFoldDB" id="A0A9P8EQ74"/>
<feature type="region of interest" description="Disordered" evidence="1">
    <location>
        <begin position="97"/>
        <end position="133"/>
    </location>
</feature>
<sequence length="235" mass="27161">MDPLMAAQRVLETPELLEMILAELHPCQLLVSQRVNTLWHDLISNSPQLQQLLFMRPSWPKAKLFDSHLSCEANRPSPRPRNNMMLRRVLGGRYPTFTPRVTSQKDEEEYADKGVEAPDANPDDISSIPRSVTSPSSYWTWDVNVMYPSDKLPTEDAAVLYEKASWRRMYLCQPPCTELYLARRWCRAARPAITSEDGITMETFIEKATKARELWNQLFISSDGDWHFEGPMRSK</sequence>
<dbReference type="EMBL" id="JAHFXF010000131">
    <property type="protein sequence ID" value="KAG9695427.1"/>
    <property type="molecule type" value="Genomic_DNA"/>
</dbReference>
<feature type="non-terminal residue" evidence="2">
    <location>
        <position position="235"/>
    </location>
</feature>
<dbReference type="SUPFAM" id="SSF81383">
    <property type="entry name" value="F-box domain"/>
    <property type="match status" value="1"/>
</dbReference>
<proteinExistence type="predicted"/>
<reference evidence="2" key="1">
    <citation type="journal article" date="2021" name="J Fungi (Basel)">
        <title>Virulence traits and population genomics of the black yeast Aureobasidium melanogenum.</title>
        <authorList>
            <person name="Cernosa A."/>
            <person name="Sun X."/>
            <person name="Gostincar C."/>
            <person name="Fang C."/>
            <person name="Gunde-Cimerman N."/>
            <person name="Song Z."/>
        </authorList>
    </citation>
    <scope>NUCLEOTIDE SEQUENCE</scope>
    <source>
        <strain evidence="2">EXF-9911</strain>
    </source>
</reference>
<evidence type="ECO:0000313" key="2">
    <source>
        <dbReference type="EMBL" id="KAG9695427.1"/>
    </source>
</evidence>
<reference evidence="2" key="2">
    <citation type="submission" date="2021-08" db="EMBL/GenBank/DDBJ databases">
        <authorList>
            <person name="Gostincar C."/>
            <person name="Sun X."/>
            <person name="Song Z."/>
            <person name="Gunde-Cimerman N."/>
        </authorList>
    </citation>
    <scope>NUCLEOTIDE SEQUENCE</scope>
    <source>
        <strain evidence="2">EXF-9911</strain>
    </source>
</reference>
<evidence type="ECO:0008006" key="4">
    <source>
        <dbReference type="Google" id="ProtNLM"/>
    </source>
</evidence>
<evidence type="ECO:0000256" key="1">
    <source>
        <dbReference type="SAM" id="MobiDB-lite"/>
    </source>
</evidence>
<dbReference type="InterPro" id="IPR036047">
    <property type="entry name" value="F-box-like_dom_sf"/>
</dbReference>
<organism evidence="2 3">
    <name type="scientific">Aureobasidium melanogenum</name>
    <name type="common">Aureobasidium pullulans var. melanogenum</name>
    <dbReference type="NCBI Taxonomy" id="46634"/>
    <lineage>
        <taxon>Eukaryota</taxon>
        <taxon>Fungi</taxon>
        <taxon>Dikarya</taxon>
        <taxon>Ascomycota</taxon>
        <taxon>Pezizomycotina</taxon>
        <taxon>Dothideomycetes</taxon>
        <taxon>Dothideomycetidae</taxon>
        <taxon>Dothideales</taxon>
        <taxon>Saccotheciaceae</taxon>
        <taxon>Aureobasidium</taxon>
    </lineage>
</organism>
<gene>
    <name evidence="2" type="ORF">KCU76_g4501</name>
</gene>